<gene>
    <name evidence="4" type="ORF">PSON_ATCC_30995.1.T0280105</name>
</gene>
<evidence type="ECO:0000313" key="5">
    <source>
        <dbReference type="Proteomes" id="UP000692954"/>
    </source>
</evidence>
<dbReference type="OrthoDB" id="1926878at2759"/>
<dbReference type="PANTHER" id="PTHR10763">
    <property type="entry name" value="CELL DIVISION CONTROL PROTEIN 6-RELATED"/>
    <property type="match status" value="1"/>
</dbReference>
<name>A0A8S1LWC7_9CILI</name>
<accession>A0A8S1LWC7</accession>
<feature type="region of interest" description="Disordered" evidence="2">
    <location>
        <begin position="1"/>
        <end position="24"/>
    </location>
</feature>
<dbReference type="GO" id="GO:0033314">
    <property type="term" value="P:mitotic DNA replication checkpoint signaling"/>
    <property type="evidence" value="ECO:0007669"/>
    <property type="project" value="TreeGrafter"/>
</dbReference>
<dbReference type="EMBL" id="CAJJDN010000028">
    <property type="protein sequence ID" value="CAD8071529.1"/>
    <property type="molecule type" value="Genomic_DNA"/>
</dbReference>
<sequence>MSNKLTKKAANQKNQKKQPKQYESIYDQNNNTVQKLQQLKFREYEQNQIQKFIISNDEYKLLFLTGQSGTGKTSLIHQYSRLWKIKNYKIIYTNAMGFFNYKEVIQYLSKQLQLRGTDTHQDLVKKLQKHTSSKLIIILDEFENLFKGNDIEAFQLFQLSKYVHLIGINNNIGFLEVQELVNDILNQKDNIELDKNIVKLMISKSYNEKGGDMRSIQEVLNEIMRNVKDVKSNEQINLNRVDFQMKEVVGSLAFNQQLILIGLMVLLKDNKTNFEIDMQDLIRKVNEIKYKMSLQLNIDLEEEIIELQNYNFFDIREVIKEQMSFKVRIKKMN</sequence>
<reference evidence="4" key="1">
    <citation type="submission" date="2021-01" db="EMBL/GenBank/DDBJ databases">
        <authorList>
            <consortium name="Genoscope - CEA"/>
            <person name="William W."/>
        </authorList>
    </citation>
    <scope>NUCLEOTIDE SEQUENCE</scope>
</reference>
<keyword evidence="1" id="KW-0235">DNA replication</keyword>
<evidence type="ECO:0000259" key="3">
    <source>
        <dbReference type="SMART" id="SM00382"/>
    </source>
</evidence>
<dbReference type="InterPro" id="IPR050311">
    <property type="entry name" value="ORC1/CDC6"/>
</dbReference>
<dbReference type="SMART" id="SM00382">
    <property type="entry name" value="AAA"/>
    <property type="match status" value="1"/>
</dbReference>
<dbReference type="GO" id="GO:0003688">
    <property type="term" value="F:DNA replication origin binding"/>
    <property type="evidence" value="ECO:0007669"/>
    <property type="project" value="TreeGrafter"/>
</dbReference>
<keyword evidence="5" id="KW-1185">Reference proteome</keyword>
<dbReference type="GO" id="GO:0016887">
    <property type="term" value="F:ATP hydrolysis activity"/>
    <property type="evidence" value="ECO:0007669"/>
    <property type="project" value="InterPro"/>
</dbReference>
<dbReference type="InterPro" id="IPR003593">
    <property type="entry name" value="AAA+_ATPase"/>
</dbReference>
<dbReference type="GO" id="GO:0006270">
    <property type="term" value="P:DNA replication initiation"/>
    <property type="evidence" value="ECO:0007669"/>
    <property type="project" value="TreeGrafter"/>
</dbReference>
<comment type="caution">
    <text evidence="4">The sequence shown here is derived from an EMBL/GenBank/DDBJ whole genome shotgun (WGS) entry which is preliminary data.</text>
</comment>
<proteinExistence type="predicted"/>
<evidence type="ECO:0000256" key="1">
    <source>
        <dbReference type="ARBA" id="ARBA00022705"/>
    </source>
</evidence>
<evidence type="ECO:0000313" key="4">
    <source>
        <dbReference type="EMBL" id="CAD8071529.1"/>
    </source>
</evidence>
<feature type="domain" description="AAA+ ATPase" evidence="3">
    <location>
        <begin position="58"/>
        <end position="192"/>
    </location>
</feature>
<protein>
    <recommendedName>
        <fullName evidence="3">AAA+ ATPase domain-containing protein</fullName>
    </recommendedName>
</protein>
<dbReference type="PANTHER" id="PTHR10763:SF26">
    <property type="entry name" value="CELL DIVISION CONTROL PROTEIN 6 HOMOLOG"/>
    <property type="match status" value="1"/>
</dbReference>
<organism evidence="4 5">
    <name type="scientific">Paramecium sonneborni</name>
    <dbReference type="NCBI Taxonomy" id="65129"/>
    <lineage>
        <taxon>Eukaryota</taxon>
        <taxon>Sar</taxon>
        <taxon>Alveolata</taxon>
        <taxon>Ciliophora</taxon>
        <taxon>Intramacronucleata</taxon>
        <taxon>Oligohymenophorea</taxon>
        <taxon>Peniculida</taxon>
        <taxon>Parameciidae</taxon>
        <taxon>Paramecium</taxon>
    </lineage>
</organism>
<dbReference type="AlphaFoldDB" id="A0A8S1LWC7"/>
<dbReference type="Proteomes" id="UP000692954">
    <property type="component" value="Unassembled WGS sequence"/>
</dbReference>
<dbReference type="InterPro" id="IPR049945">
    <property type="entry name" value="AAA_22"/>
</dbReference>
<evidence type="ECO:0000256" key="2">
    <source>
        <dbReference type="SAM" id="MobiDB-lite"/>
    </source>
</evidence>
<dbReference type="Pfam" id="PF13401">
    <property type="entry name" value="AAA_22"/>
    <property type="match status" value="1"/>
</dbReference>
<dbReference type="GO" id="GO:0005634">
    <property type="term" value="C:nucleus"/>
    <property type="evidence" value="ECO:0007669"/>
    <property type="project" value="TreeGrafter"/>
</dbReference>